<evidence type="ECO:0000256" key="1">
    <source>
        <dbReference type="ARBA" id="ARBA00004196"/>
    </source>
</evidence>
<dbReference type="InterPro" id="IPR051313">
    <property type="entry name" value="Bact_iron-sidero_bind"/>
</dbReference>
<evidence type="ECO:0000259" key="6">
    <source>
        <dbReference type="PROSITE" id="PS50983"/>
    </source>
</evidence>
<dbReference type="CDD" id="cd01146">
    <property type="entry name" value="FhuD"/>
    <property type="match status" value="1"/>
</dbReference>
<dbReference type="HOGENOM" id="CLU_038034_0_2_11"/>
<dbReference type="EMBL" id="CP007155">
    <property type="protein sequence ID" value="AHI00930.1"/>
    <property type="molecule type" value="Genomic_DNA"/>
</dbReference>
<dbReference type="PROSITE" id="PS51257">
    <property type="entry name" value="PROKAR_LIPOPROTEIN"/>
    <property type="match status" value="1"/>
</dbReference>
<evidence type="ECO:0000256" key="3">
    <source>
        <dbReference type="ARBA" id="ARBA00022448"/>
    </source>
</evidence>
<dbReference type="eggNOG" id="COG0614">
    <property type="taxonomic scope" value="Bacteria"/>
</dbReference>
<dbReference type="Gene3D" id="3.40.50.1980">
    <property type="entry name" value="Nitrogenase molybdenum iron protein domain"/>
    <property type="match status" value="2"/>
</dbReference>
<evidence type="ECO:0000256" key="2">
    <source>
        <dbReference type="ARBA" id="ARBA00008814"/>
    </source>
</evidence>
<dbReference type="PROSITE" id="PS50983">
    <property type="entry name" value="FE_B12_PBP"/>
    <property type="match status" value="1"/>
</dbReference>
<dbReference type="SUPFAM" id="SSF53807">
    <property type="entry name" value="Helical backbone' metal receptor"/>
    <property type="match status" value="1"/>
</dbReference>
<dbReference type="PANTHER" id="PTHR30532">
    <property type="entry name" value="IRON III DICITRATE-BINDING PERIPLASMIC PROTEIN"/>
    <property type="match status" value="1"/>
</dbReference>
<evidence type="ECO:0000313" key="7">
    <source>
        <dbReference type="EMBL" id="AHI00930.1"/>
    </source>
</evidence>
<keyword evidence="3" id="KW-0813">Transport</keyword>
<reference evidence="7 8" key="1">
    <citation type="journal article" date="2014" name="BMC Genomics">
        <title>Complete genome sequence of producer of the glycopeptide antibiotic Aculeximycin Kutzneria albida DSM 43870T, a representative of minor genus of Pseudonocardiaceae.</title>
        <authorList>
            <person name="Rebets Y."/>
            <person name="Tokovenko B."/>
            <person name="Lushchyk I."/>
            <person name="Ruckert C."/>
            <person name="Zaburannyi N."/>
            <person name="Bechthold A."/>
            <person name="Kalinowski J."/>
            <person name="Luzhetskyy A."/>
        </authorList>
    </citation>
    <scope>NUCLEOTIDE SEQUENCE [LARGE SCALE GENOMIC DNA]</scope>
    <source>
        <strain evidence="7">DSM 43870</strain>
    </source>
</reference>
<evidence type="ECO:0000313" key="8">
    <source>
        <dbReference type="Proteomes" id="UP000019225"/>
    </source>
</evidence>
<name>W5WRY2_9PSEU</name>
<protein>
    <recommendedName>
        <fullName evidence="6">Fe/B12 periplasmic-binding domain-containing protein</fullName>
    </recommendedName>
</protein>
<feature type="chain" id="PRO_5004873368" description="Fe/B12 periplasmic-binding domain-containing protein" evidence="5">
    <location>
        <begin position="24"/>
        <end position="334"/>
    </location>
</feature>
<dbReference type="KEGG" id="kal:KALB_7572"/>
<dbReference type="Proteomes" id="UP000019225">
    <property type="component" value="Chromosome"/>
</dbReference>
<dbReference type="STRING" id="1449976.KALB_7572"/>
<keyword evidence="4 5" id="KW-0732">Signal</keyword>
<dbReference type="GO" id="GO:0030288">
    <property type="term" value="C:outer membrane-bounded periplasmic space"/>
    <property type="evidence" value="ECO:0007669"/>
    <property type="project" value="TreeGrafter"/>
</dbReference>
<proteinExistence type="inferred from homology"/>
<comment type="similarity">
    <text evidence="2">Belongs to the bacterial solute-binding protein 8 family.</text>
</comment>
<evidence type="ECO:0000256" key="4">
    <source>
        <dbReference type="ARBA" id="ARBA00022729"/>
    </source>
</evidence>
<comment type="subcellular location">
    <subcellularLocation>
        <location evidence="1">Cell envelope</location>
    </subcellularLocation>
</comment>
<dbReference type="RefSeq" id="WP_025360761.1">
    <property type="nucleotide sequence ID" value="NZ_CP007155.1"/>
</dbReference>
<dbReference type="Pfam" id="PF01497">
    <property type="entry name" value="Peripla_BP_2"/>
    <property type="match status" value="1"/>
</dbReference>
<dbReference type="AlphaFoldDB" id="W5WRY2"/>
<feature type="signal peptide" evidence="5">
    <location>
        <begin position="1"/>
        <end position="23"/>
    </location>
</feature>
<dbReference type="GO" id="GO:1901678">
    <property type="term" value="P:iron coordination entity transport"/>
    <property type="evidence" value="ECO:0007669"/>
    <property type="project" value="UniProtKB-ARBA"/>
</dbReference>
<dbReference type="PANTHER" id="PTHR30532:SF25">
    <property type="entry name" value="IRON(III) DICITRATE-BINDING PERIPLASMIC PROTEIN"/>
    <property type="match status" value="1"/>
</dbReference>
<gene>
    <name evidence="7" type="ORF">KALB_7572</name>
</gene>
<feature type="domain" description="Fe/B12 periplasmic-binding" evidence="6">
    <location>
        <begin position="76"/>
        <end position="334"/>
    </location>
</feature>
<sequence>MKRIILAMTAAALLVGATACGQAATDAKSEVAQGGSAFQSAGERTAKYGTDALPGQFPRTIKHAMGETTLKAKPERVVVLDVGELDNVVALGVQPVGVAYTEGSPTMPGYIGAKGGTPASVGTINSLNLETIAKLKPDLILGSKLRAEKSYEKLSKIAPTVFSERPGYTWKANFLLNSAALDRTDQADKLLADYQSEAKAVGEAVQAKLGRKPTISPLRFMPNMTRVYARKSFIGTILADTGLPTNASGQVDDLAVQVGAEQIDRADADWIFVGSYGDPSKTQQNSFQTNPLWQTLGAVKAGHAKTVADETWYLGLGVLAANQVLTELRAQLTS</sequence>
<keyword evidence="8" id="KW-1185">Reference proteome</keyword>
<organism evidence="7 8">
    <name type="scientific">Kutzneria albida DSM 43870</name>
    <dbReference type="NCBI Taxonomy" id="1449976"/>
    <lineage>
        <taxon>Bacteria</taxon>
        <taxon>Bacillati</taxon>
        <taxon>Actinomycetota</taxon>
        <taxon>Actinomycetes</taxon>
        <taxon>Pseudonocardiales</taxon>
        <taxon>Pseudonocardiaceae</taxon>
        <taxon>Kutzneria</taxon>
    </lineage>
</organism>
<dbReference type="InterPro" id="IPR002491">
    <property type="entry name" value="ABC_transptr_periplasmic_BD"/>
</dbReference>
<accession>W5WRY2</accession>
<evidence type="ECO:0000256" key="5">
    <source>
        <dbReference type="SAM" id="SignalP"/>
    </source>
</evidence>
<dbReference type="PATRIC" id="fig|1449976.3.peg.7607"/>